<accession>A0A9P4N3G6</accession>
<dbReference type="AlphaFoldDB" id="A0A9P4N3G6"/>
<organism evidence="2 3">
    <name type="scientific">Delitschia confertaspora ATCC 74209</name>
    <dbReference type="NCBI Taxonomy" id="1513339"/>
    <lineage>
        <taxon>Eukaryota</taxon>
        <taxon>Fungi</taxon>
        <taxon>Dikarya</taxon>
        <taxon>Ascomycota</taxon>
        <taxon>Pezizomycotina</taxon>
        <taxon>Dothideomycetes</taxon>
        <taxon>Pleosporomycetidae</taxon>
        <taxon>Pleosporales</taxon>
        <taxon>Delitschiaceae</taxon>
        <taxon>Delitschia</taxon>
    </lineage>
</organism>
<reference evidence="2" key="1">
    <citation type="journal article" date="2020" name="Stud. Mycol.">
        <title>101 Dothideomycetes genomes: a test case for predicting lifestyles and emergence of pathogens.</title>
        <authorList>
            <person name="Haridas S."/>
            <person name="Albert R."/>
            <person name="Binder M."/>
            <person name="Bloem J."/>
            <person name="Labutti K."/>
            <person name="Salamov A."/>
            <person name="Andreopoulos B."/>
            <person name="Baker S."/>
            <person name="Barry K."/>
            <person name="Bills G."/>
            <person name="Bluhm B."/>
            <person name="Cannon C."/>
            <person name="Castanera R."/>
            <person name="Culley D."/>
            <person name="Daum C."/>
            <person name="Ezra D."/>
            <person name="Gonzalez J."/>
            <person name="Henrissat B."/>
            <person name="Kuo A."/>
            <person name="Liang C."/>
            <person name="Lipzen A."/>
            <person name="Lutzoni F."/>
            <person name="Magnuson J."/>
            <person name="Mondo S."/>
            <person name="Nolan M."/>
            <person name="Ohm R."/>
            <person name="Pangilinan J."/>
            <person name="Park H.-J."/>
            <person name="Ramirez L."/>
            <person name="Alfaro M."/>
            <person name="Sun H."/>
            <person name="Tritt A."/>
            <person name="Yoshinaga Y."/>
            <person name="Zwiers L.-H."/>
            <person name="Turgeon B."/>
            <person name="Goodwin S."/>
            <person name="Spatafora J."/>
            <person name="Crous P."/>
            <person name="Grigoriev I."/>
        </authorList>
    </citation>
    <scope>NUCLEOTIDE SEQUENCE</scope>
    <source>
        <strain evidence="2">ATCC 74209</strain>
    </source>
</reference>
<name>A0A9P4N3G6_9PLEO</name>
<protein>
    <recommendedName>
        <fullName evidence="1">Methyltransferase type 11 domain-containing protein</fullName>
    </recommendedName>
</protein>
<evidence type="ECO:0000313" key="3">
    <source>
        <dbReference type="Proteomes" id="UP000799536"/>
    </source>
</evidence>
<dbReference type="SUPFAM" id="SSF53335">
    <property type="entry name" value="S-adenosyl-L-methionine-dependent methyltransferases"/>
    <property type="match status" value="1"/>
</dbReference>
<dbReference type="InterPro" id="IPR029063">
    <property type="entry name" value="SAM-dependent_MTases_sf"/>
</dbReference>
<gene>
    <name evidence="2" type="ORF">GQ43DRAFT_361627</name>
</gene>
<dbReference type="GO" id="GO:0008757">
    <property type="term" value="F:S-adenosylmethionine-dependent methyltransferase activity"/>
    <property type="evidence" value="ECO:0007669"/>
    <property type="project" value="InterPro"/>
</dbReference>
<feature type="non-terminal residue" evidence="2">
    <location>
        <position position="1"/>
    </location>
</feature>
<dbReference type="Gene3D" id="3.40.50.150">
    <property type="entry name" value="Vaccinia Virus protein VP39"/>
    <property type="match status" value="1"/>
</dbReference>
<proteinExistence type="predicted"/>
<dbReference type="Pfam" id="PF08241">
    <property type="entry name" value="Methyltransf_11"/>
    <property type="match status" value="1"/>
</dbReference>
<evidence type="ECO:0000313" key="2">
    <source>
        <dbReference type="EMBL" id="KAF2205775.1"/>
    </source>
</evidence>
<dbReference type="InterPro" id="IPR013216">
    <property type="entry name" value="Methyltransf_11"/>
</dbReference>
<dbReference type="OrthoDB" id="10027013at2759"/>
<comment type="caution">
    <text evidence="2">The sequence shown here is derived from an EMBL/GenBank/DDBJ whole genome shotgun (WGS) entry which is preliminary data.</text>
</comment>
<feature type="domain" description="Methyltransferase type 11" evidence="1">
    <location>
        <begin position="8"/>
        <end position="61"/>
    </location>
</feature>
<dbReference type="EMBL" id="ML993849">
    <property type="protein sequence ID" value="KAF2205775.1"/>
    <property type="molecule type" value="Genomic_DNA"/>
</dbReference>
<dbReference type="Proteomes" id="UP000799536">
    <property type="component" value="Unassembled WGS sequence"/>
</dbReference>
<keyword evidence="3" id="KW-1185">Reference proteome</keyword>
<evidence type="ECO:0000259" key="1">
    <source>
        <dbReference type="Pfam" id="PF08241"/>
    </source>
</evidence>
<sequence length="225" mass="24997">AEARLGIDGFNYRVAKIEEADDIPSGSVDMVFAMNVLHFCDQNTAMQAIATQLRSGGTFACAGFGPALFKDAKVQDVWNRISKEGGRVLLKRADQPQETIKVMERSTDGYNVAPLDEKLFVTGARRIHINMENGGIAGILPPEMGNEEPEPIHTGEHDVETVENEEGWHFRTDLECIKEHYGTFPYSVIDPDVFADLWREMEGLLSNGNLVEGCFPAKIILATRR</sequence>